<evidence type="ECO:0000256" key="5">
    <source>
        <dbReference type="ARBA" id="ARBA00022827"/>
    </source>
</evidence>
<evidence type="ECO:0000256" key="3">
    <source>
        <dbReference type="ARBA" id="ARBA00022630"/>
    </source>
</evidence>
<evidence type="ECO:0000313" key="13">
    <source>
        <dbReference type="Proteomes" id="UP000530424"/>
    </source>
</evidence>
<comment type="caution">
    <text evidence="12">The sequence shown here is derived from an EMBL/GenBank/DDBJ whole genome shotgun (WGS) entry which is preliminary data.</text>
</comment>
<organism evidence="12 13">
    <name type="scientific">Nocardioides thalensis</name>
    <dbReference type="NCBI Taxonomy" id="1914755"/>
    <lineage>
        <taxon>Bacteria</taxon>
        <taxon>Bacillati</taxon>
        <taxon>Actinomycetota</taxon>
        <taxon>Actinomycetes</taxon>
        <taxon>Propionibacteriales</taxon>
        <taxon>Nocardioidaceae</taxon>
        <taxon>Nocardioides</taxon>
    </lineage>
</organism>
<keyword evidence="7 12" id="KW-0560">Oxidoreductase</keyword>
<dbReference type="InterPro" id="IPR036188">
    <property type="entry name" value="FAD/NAD-bd_sf"/>
</dbReference>
<comment type="cofactor">
    <cofactor evidence="1">
        <name>FAD</name>
        <dbReference type="ChEBI" id="CHEBI:57692"/>
    </cofactor>
</comment>
<evidence type="ECO:0000256" key="4">
    <source>
        <dbReference type="ARBA" id="ARBA00022723"/>
    </source>
</evidence>
<dbReference type="SUPFAM" id="SSF54862">
    <property type="entry name" value="4Fe-4S ferredoxins"/>
    <property type="match status" value="1"/>
</dbReference>
<keyword evidence="9" id="KW-0411">Iron-sulfur</keyword>
<protein>
    <recommendedName>
        <fullName evidence="2">ferredoxin--NADP(+) reductase</fullName>
        <ecNumber evidence="2">1.18.1.2</ecNumber>
    </recommendedName>
</protein>
<dbReference type="PANTHER" id="PTHR48467:SF1">
    <property type="entry name" value="GLUTAMATE SYNTHASE 1 [NADH], CHLOROPLASTIC-LIKE"/>
    <property type="match status" value="1"/>
</dbReference>
<dbReference type="InterPro" id="IPR055275">
    <property type="entry name" value="Ferredox_Rdtase"/>
</dbReference>
<dbReference type="Gene3D" id="3.40.50.720">
    <property type="entry name" value="NAD(P)-binding Rossmann-like Domain"/>
    <property type="match status" value="1"/>
</dbReference>
<evidence type="ECO:0000313" key="12">
    <source>
        <dbReference type="EMBL" id="NYI99794.1"/>
    </source>
</evidence>
<evidence type="ECO:0000256" key="6">
    <source>
        <dbReference type="ARBA" id="ARBA00022857"/>
    </source>
</evidence>
<dbReference type="InterPro" id="IPR017900">
    <property type="entry name" value="4Fe4S_Fe_S_CS"/>
</dbReference>
<dbReference type="PRINTS" id="PR00419">
    <property type="entry name" value="ADXRDTASE"/>
</dbReference>
<sequence length="518" mass="54781">MTYVVTQSCCSDASCVTACPVNCIHPAPGEPGFAEAEMLYVDPATCMDCGACTTACPVGAVVPHTALTDDQLPFLELNASYYREHPHADRRPLAPVEVLPVLGERRPVRVAVVGAGPAGLFTADELLRQPTVEVDVLDRLPTPYGLVRAGVAPDHARTKDVTRLFARIEDQPGFRYLLGVEVGTDVTHEQLRSAYDAVVYATGSGTGRTLDVPGSGLVQSVTATDVVAWYNGHPDHLGPPLALDTERVVVVGNGNVALDVARVLTADPDVLAGTDIADHALAALRGSAVREVVVLGRRGPEHAAFTLPELIGLRGLDGVDVVVDGPVTVTSEKTRVLAELAARPPRGHRRRIVLRFGTTPVEVLGDARVDGIRVERAGECEDMVAGAVVAAIGYRARPVAGLPFDEVAGRVPSDGGRVEPGVYVAGWVKRGPRGFIGTNRSCAEETAARVFEDIDAGRLAPPVAPRPTAPVDLAGWRAIDAREREAGAPYRRPRVKLTDRTALLSAAAPSARSRRSAS</sequence>
<dbReference type="PANTHER" id="PTHR48467">
    <property type="entry name" value="GLUTAMATE SYNTHASE 1 [NADH], CHLOROPLASTIC-LIKE"/>
    <property type="match status" value="1"/>
</dbReference>
<dbReference type="GO" id="GO:0004324">
    <property type="term" value="F:ferredoxin-NADP+ reductase activity"/>
    <property type="evidence" value="ECO:0007669"/>
    <property type="project" value="UniProtKB-EC"/>
</dbReference>
<dbReference type="GO" id="GO:0046872">
    <property type="term" value="F:metal ion binding"/>
    <property type="evidence" value="ECO:0007669"/>
    <property type="project" value="UniProtKB-KW"/>
</dbReference>
<reference evidence="12 13" key="1">
    <citation type="submission" date="2020-07" db="EMBL/GenBank/DDBJ databases">
        <title>Sequencing the genomes of 1000 actinobacteria strains.</title>
        <authorList>
            <person name="Klenk H.-P."/>
        </authorList>
    </citation>
    <scope>NUCLEOTIDE SEQUENCE [LARGE SCALE GENOMIC DNA]</scope>
    <source>
        <strain evidence="12 13">DSM 103833</strain>
    </source>
</reference>
<keyword evidence="3" id="KW-0285">Flavoprotein</keyword>
<dbReference type="SUPFAM" id="SSF51971">
    <property type="entry name" value="Nucleotide-binding domain"/>
    <property type="match status" value="1"/>
</dbReference>
<dbReference type="InterPro" id="IPR023753">
    <property type="entry name" value="FAD/NAD-binding_dom"/>
</dbReference>
<keyword evidence="4" id="KW-0479">Metal-binding</keyword>
<gene>
    <name evidence="12" type="ORF">HNR19_000493</name>
</gene>
<dbReference type="Gene3D" id="3.30.70.20">
    <property type="match status" value="1"/>
</dbReference>
<evidence type="ECO:0000259" key="11">
    <source>
        <dbReference type="PROSITE" id="PS51379"/>
    </source>
</evidence>
<dbReference type="PROSITE" id="PS00198">
    <property type="entry name" value="4FE4S_FER_1"/>
    <property type="match status" value="1"/>
</dbReference>
<accession>A0A853BXE6</accession>
<dbReference type="InterPro" id="IPR017896">
    <property type="entry name" value="4Fe4S_Fe-S-bd"/>
</dbReference>
<dbReference type="Pfam" id="PF07992">
    <property type="entry name" value="Pyr_redox_2"/>
    <property type="match status" value="1"/>
</dbReference>
<proteinExistence type="predicted"/>
<keyword evidence="13" id="KW-1185">Reference proteome</keyword>
<evidence type="ECO:0000256" key="9">
    <source>
        <dbReference type="ARBA" id="ARBA00023014"/>
    </source>
</evidence>
<evidence type="ECO:0000256" key="2">
    <source>
        <dbReference type="ARBA" id="ARBA00013223"/>
    </source>
</evidence>
<dbReference type="Gene3D" id="3.50.50.60">
    <property type="entry name" value="FAD/NAD(P)-binding domain"/>
    <property type="match status" value="1"/>
</dbReference>
<dbReference type="RefSeq" id="WP_179666404.1">
    <property type="nucleotide sequence ID" value="NZ_JACCFP010000001.1"/>
</dbReference>
<dbReference type="Proteomes" id="UP000530424">
    <property type="component" value="Unassembled WGS sequence"/>
</dbReference>
<dbReference type="AlphaFoldDB" id="A0A853BXE6"/>
<name>A0A853BXE6_9ACTN</name>
<keyword evidence="8" id="KW-0408">Iron</keyword>
<evidence type="ECO:0000256" key="10">
    <source>
        <dbReference type="ARBA" id="ARBA00047776"/>
    </source>
</evidence>
<comment type="catalytic activity">
    <reaction evidence="10">
        <text>2 reduced [2Fe-2S]-[ferredoxin] + NADP(+) + H(+) = 2 oxidized [2Fe-2S]-[ferredoxin] + NADPH</text>
        <dbReference type="Rhea" id="RHEA:20125"/>
        <dbReference type="Rhea" id="RHEA-COMP:10000"/>
        <dbReference type="Rhea" id="RHEA-COMP:10001"/>
        <dbReference type="ChEBI" id="CHEBI:15378"/>
        <dbReference type="ChEBI" id="CHEBI:33737"/>
        <dbReference type="ChEBI" id="CHEBI:33738"/>
        <dbReference type="ChEBI" id="CHEBI:57783"/>
        <dbReference type="ChEBI" id="CHEBI:58349"/>
        <dbReference type="EC" id="1.18.1.2"/>
    </reaction>
</comment>
<dbReference type="EMBL" id="JACCFP010000001">
    <property type="protein sequence ID" value="NYI99794.1"/>
    <property type="molecule type" value="Genomic_DNA"/>
</dbReference>
<feature type="domain" description="4Fe-4S ferredoxin-type" evidence="11">
    <location>
        <begin position="37"/>
        <end position="66"/>
    </location>
</feature>
<dbReference type="Pfam" id="PF12838">
    <property type="entry name" value="Fer4_7"/>
    <property type="match status" value="1"/>
</dbReference>
<keyword evidence="6" id="KW-0521">NADP</keyword>
<dbReference type="EC" id="1.18.1.2" evidence="2"/>
<keyword evidence="5" id="KW-0274">FAD</keyword>
<dbReference type="PROSITE" id="PS51379">
    <property type="entry name" value="4FE4S_FER_2"/>
    <property type="match status" value="1"/>
</dbReference>
<evidence type="ECO:0000256" key="1">
    <source>
        <dbReference type="ARBA" id="ARBA00001974"/>
    </source>
</evidence>
<evidence type="ECO:0000256" key="7">
    <source>
        <dbReference type="ARBA" id="ARBA00023002"/>
    </source>
</evidence>
<evidence type="ECO:0000256" key="8">
    <source>
        <dbReference type="ARBA" id="ARBA00023004"/>
    </source>
</evidence>
<dbReference type="GO" id="GO:0051536">
    <property type="term" value="F:iron-sulfur cluster binding"/>
    <property type="evidence" value="ECO:0007669"/>
    <property type="project" value="UniProtKB-KW"/>
</dbReference>